<dbReference type="NCBIfam" id="TIGR02608">
    <property type="entry name" value="delta_60_rpt"/>
    <property type="match status" value="3"/>
</dbReference>
<feature type="region of interest" description="Disordered" evidence="1">
    <location>
        <begin position="245"/>
        <end position="272"/>
    </location>
</feature>
<name>A0A225DIK1_9BACT</name>
<gene>
    <name evidence="2" type="ORF">FRUB_04705</name>
</gene>
<dbReference type="Pfam" id="PF17164">
    <property type="entry name" value="DUF5122"/>
    <property type="match status" value="2"/>
</dbReference>
<dbReference type="EMBL" id="NIDE01000007">
    <property type="protein sequence ID" value="OWK40813.1"/>
    <property type="molecule type" value="Genomic_DNA"/>
</dbReference>
<dbReference type="InterPro" id="IPR013431">
    <property type="entry name" value="Delta_60_rpt"/>
</dbReference>
<dbReference type="Gene3D" id="2.80.10.50">
    <property type="match status" value="1"/>
</dbReference>
<protein>
    <submittedName>
        <fullName evidence="2">Uncharacterized protein</fullName>
    </submittedName>
</protein>
<evidence type="ECO:0000256" key="1">
    <source>
        <dbReference type="SAM" id="MobiDB-lite"/>
    </source>
</evidence>
<dbReference type="OrthoDB" id="292220at2"/>
<accession>A0A225DIK1</accession>
<organism evidence="2 3">
    <name type="scientific">Fimbriiglobus ruber</name>
    <dbReference type="NCBI Taxonomy" id="1908690"/>
    <lineage>
        <taxon>Bacteria</taxon>
        <taxon>Pseudomonadati</taxon>
        <taxon>Planctomycetota</taxon>
        <taxon>Planctomycetia</taxon>
        <taxon>Gemmatales</taxon>
        <taxon>Gemmataceae</taxon>
        <taxon>Fimbriiglobus</taxon>
    </lineage>
</organism>
<proteinExistence type="predicted"/>
<comment type="caution">
    <text evidence="2">The sequence shown here is derived from an EMBL/GenBank/DDBJ whole genome shotgun (WGS) entry which is preliminary data.</text>
</comment>
<evidence type="ECO:0000313" key="3">
    <source>
        <dbReference type="Proteomes" id="UP000214646"/>
    </source>
</evidence>
<evidence type="ECO:0000313" key="2">
    <source>
        <dbReference type="EMBL" id="OWK40813.1"/>
    </source>
</evidence>
<feature type="compositionally biased region" description="Low complexity" evidence="1">
    <location>
        <begin position="255"/>
        <end position="272"/>
    </location>
</feature>
<keyword evidence="3" id="KW-1185">Reference proteome</keyword>
<dbReference type="SUPFAM" id="SSF101898">
    <property type="entry name" value="NHL repeat"/>
    <property type="match status" value="1"/>
</dbReference>
<reference evidence="3" key="1">
    <citation type="submission" date="2017-06" db="EMBL/GenBank/DDBJ databases">
        <title>Genome analysis of Fimbriiglobus ruber SP5, the first member of the order Planctomycetales with confirmed chitinolytic capability.</title>
        <authorList>
            <person name="Ravin N.V."/>
            <person name="Rakitin A.L."/>
            <person name="Ivanova A.A."/>
            <person name="Beletsky A.V."/>
            <person name="Kulichevskaya I.S."/>
            <person name="Mardanov A.V."/>
            <person name="Dedysh S.N."/>
        </authorList>
    </citation>
    <scope>NUCLEOTIDE SEQUENCE [LARGE SCALE GENOMIC DNA]</scope>
    <source>
        <strain evidence="3">SP5</strain>
    </source>
</reference>
<dbReference type="AlphaFoldDB" id="A0A225DIK1"/>
<sequence length="272" mass="29072">MRTTRQRLRPEPLEDRLTPALALDPTFGTGGVQSVGTGPASAVYAVTTAPSGTIYTAVTTPSEFDIVATNPDGTPDTAFATGGAVNVETLFPQPPFDATVANIYAQPDGKLLVLENYVGPGGFVLVRLNADGSVDTTFGTGGEVVSAQVAPTNITGESLTIQPDGKLLVVGYPSFANDQTGFSVVRMNPDGSPDTTFNQTGYQFIPARVRPARLRRPRKERGRWPSGRTGRSWWLATFGPRDRRPRFRTGRTWLSPSSTRTGRSTPRSGPTG</sequence>
<dbReference type="Proteomes" id="UP000214646">
    <property type="component" value="Unassembled WGS sequence"/>
</dbReference>